<dbReference type="InterPro" id="IPR036322">
    <property type="entry name" value="WD40_repeat_dom_sf"/>
</dbReference>
<evidence type="ECO:0000313" key="2">
    <source>
        <dbReference type="EnsemblProtists" id="PYU1_T010554"/>
    </source>
</evidence>
<keyword evidence="3" id="KW-1185">Reference proteome</keyword>
<sequence>MDLLSFRPNANPTSKKNHAGIQPGRAPKTRHAGSLGHSASSWPLLQFLLVFDMARGHMDLLHPITKELVWQHAMFDHASGASSRTRIVNYFFASERMSYFATLSENGGISLYKLRVLHNKRLLSGDHRRQGRFDVAMCMLRSPHHYAHARETDWMGVPLLVPWRTSAKATTSPATNYLHIDFDLIFRTTGRDDGGSFNTVEREEFRDGKIAVVTFYTQTYVIAATARGEISFFHGENGTFIKTIDATHNGDQGVSTRTGSITQFKVMASGIVAFASGNRIQFINAHDQTTVRGVACEASLTDTITSIESDPWRHSTIYAGTSSGRGLVFRLVHFDQMRRKRKSARVAGVETEEDESEPSCVLIDHLLPKQRMLASYLQLPSNGHHQQHQTALRAIPGYLIMATNTETVLYRTSHDDMGPAYIAEHTHTPQLSSNSAWFSPDNATSGLPSKAGFVIGISVGKESNVHPASLAVHYAAIEAIANCSSLMPSSYRVDIYESLLPQPTSSLDIGWLRAPIMLLCAVGVMYWQQRQHTRNLSAQGLPPGFDLARFSEMAKR</sequence>
<feature type="region of interest" description="Disordered" evidence="1">
    <location>
        <begin position="1"/>
        <end position="35"/>
    </location>
</feature>
<dbReference type="HOGENOM" id="CLU_030399_0_0_1"/>
<dbReference type="EMBL" id="GL376596">
    <property type="status" value="NOT_ANNOTATED_CDS"/>
    <property type="molecule type" value="Genomic_DNA"/>
</dbReference>
<reference evidence="3" key="1">
    <citation type="journal article" date="2010" name="Genome Biol.">
        <title>Genome sequence of the necrotrophic plant pathogen Pythium ultimum reveals original pathogenicity mechanisms and effector repertoire.</title>
        <authorList>
            <person name="Levesque C.A."/>
            <person name="Brouwer H."/>
            <person name="Cano L."/>
            <person name="Hamilton J.P."/>
            <person name="Holt C."/>
            <person name="Huitema E."/>
            <person name="Raffaele S."/>
            <person name="Robideau G.P."/>
            <person name="Thines M."/>
            <person name="Win J."/>
            <person name="Zerillo M.M."/>
            <person name="Beakes G.W."/>
            <person name="Boore J.L."/>
            <person name="Busam D."/>
            <person name="Dumas B."/>
            <person name="Ferriera S."/>
            <person name="Fuerstenberg S.I."/>
            <person name="Gachon C.M."/>
            <person name="Gaulin E."/>
            <person name="Govers F."/>
            <person name="Grenville-Briggs L."/>
            <person name="Horner N."/>
            <person name="Hostetler J."/>
            <person name="Jiang R.H."/>
            <person name="Johnson J."/>
            <person name="Krajaejun T."/>
            <person name="Lin H."/>
            <person name="Meijer H.J."/>
            <person name="Moore B."/>
            <person name="Morris P."/>
            <person name="Phuntmart V."/>
            <person name="Puiu D."/>
            <person name="Shetty J."/>
            <person name="Stajich J.E."/>
            <person name="Tripathy S."/>
            <person name="Wawra S."/>
            <person name="van West P."/>
            <person name="Whitty B.R."/>
            <person name="Coutinho P.M."/>
            <person name="Henrissat B."/>
            <person name="Martin F."/>
            <person name="Thomas P.D."/>
            <person name="Tyler B.M."/>
            <person name="De Vries R.P."/>
            <person name="Kamoun S."/>
            <person name="Yandell M."/>
            <person name="Tisserat N."/>
            <person name="Buell C.R."/>
        </authorList>
    </citation>
    <scope>NUCLEOTIDE SEQUENCE</scope>
    <source>
        <strain evidence="3">DAOM:BR144</strain>
    </source>
</reference>
<name>K3X005_GLOUD</name>
<dbReference type="Proteomes" id="UP000019132">
    <property type="component" value="Unassembled WGS sequence"/>
</dbReference>
<evidence type="ECO:0000256" key="1">
    <source>
        <dbReference type="SAM" id="MobiDB-lite"/>
    </source>
</evidence>
<proteinExistence type="predicted"/>
<organism evidence="2 3">
    <name type="scientific">Globisporangium ultimum (strain ATCC 200006 / CBS 805.95 / DAOM BR144)</name>
    <name type="common">Pythium ultimum</name>
    <dbReference type="NCBI Taxonomy" id="431595"/>
    <lineage>
        <taxon>Eukaryota</taxon>
        <taxon>Sar</taxon>
        <taxon>Stramenopiles</taxon>
        <taxon>Oomycota</taxon>
        <taxon>Peronosporomycetes</taxon>
        <taxon>Pythiales</taxon>
        <taxon>Pythiaceae</taxon>
        <taxon>Globisporangium</taxon>
    </lineage>
</organism>
<dbReference type="eggNOG" id="ENOG502SGC6">
    <property type="taxonomic scope" value="Eukaryota"/>
</dbReference>
<dbReference type="SUPFAM" id="SSF50978">
    <property type="entry name" value="WD40 repeat-like"/>
    <property type="match status" value="1"/>
</dbReference>
<protein>
    <submittedName>
        <fullName evidence="2">Uncharacterized protein</fullName>
    </submittedName>
</protein>
<dbReference type="VEuPathDB" id="FungiDB:PYU1_G010532"/>
<reference evidence="2" key="3">
    <citation type="submission" date="2015-02" db="UniProtKB">
        <authorList>
            <consortium name="EnsemblProtists"/>
        </authorList>
    </citation>
    <scope>IDENTIFICATION</scope>
    <source>
        <strain evidence="2">DAOM BR144</strain>
    </source>
</reference>
<dbReference type="InParanoid" id="K3X005"/>
<dbReference type="EnsemblProtists" id="PYU1_T010554">
    <property type="protein sequence ID" value="PYU1_T010554"/>
    <property type="gene ID" value="PYU1_G010532"/>
</dbReference>
<reference evidence="3" key="2">
    <citation type="submission" date="2010-04" db="EMBL/GenBank/DDBJ databases">
        <authorList>
            <person name="Buell R."/>
            <person name="Hamilton J."/>
            <person name="Hostetler J."/>
        </authorList>
    </citation>
    <scope>NUCLEOTIDE SEQUENCE [LARGE SCALE GENOMIC DNA]</scope>
    <source>
        <strain evidence="3">DAOM:BR144</strain>
    </source>
</reference>
<dbReference type="AlphaFoldDB" id="K3X005"/>
<dbReference type="OMA" id="FELMWQH"/>
<accession>K3X005</accession>
<evidence type="ECO:0000313" key="3">
    <source>
        <dbReference type="Proteomes" id="UP000019132"/>
    </source>
</evidence>